<keyword evidence="1" id="KW-0560">Oxidoreductase</keyword>
<protein>
    <submittedName>
        <fullName evidence="2">Uncharacterized protein</fullName>
    </submittedName>
</protein>
<gene>
    <name evidence="2" type="ORF">PG991_013443</name>
</gene>
<dbReference type="PRINTS" id="PR00081">
    <property type="entry name" value="GDHRDH"/>
</dbReference>
<dbReference type="EMBL" id="JAQQWI010000018">
    <property type="protein sequence ID" value="KAK8001221.1"/>
    <property type="molecule type" value="Genomic_DNA"/>
</dbReference>
<dbReference type="Proteomes" id="UP001396898">
    <property type="component" value="Unassembled WGS sequence"/>
</dbReference>
<dbReference type="InterPro" id="IPR036291">
    <property type="entry name" value="NAD(P)-bd_dom_sf"/>
</dbReference>
<organism evidence="2 3">
    <name type="scientific">Apiospora marii</name>
    <dbReference type="NCBI Taxonomy" id="335849"/>
    <lineage>
        <taxon>Eukaryota</taxon>
        <taxon>Fungi</taxon>
        <taxon>Dikarya</taxon>
        <taxon>Ascomycota</taxon>
        <taxon>Pezizomycotina</taxon>
        <taxon>Sordariomycetes</taxon>
        <taxon>Xylariomycetidae</taxon>
        <taxon>Amphisphaeriales</taxon>
        <taxon>Apiosporaceae</taxon>
        <taxon>Apiospora</taxon>
    </lineage>
</organism>
<dbReference type="Pfam" id="PF00106">
    <property type="entry name" value="adh_short"/>
    <property type="match status" value="1"/>
</dbReference>
<dbReference type="PANTHER" id="PTHR43157:SF22">
    <property type="entry name" value="SHORT-CHAIN DEHYDROGENASE_REDUCTASE PHMF"/>
    <property type="match status" value="1"/>
</dbReference>
<accession>A0ABR1R622</accession>
<evidence type="ECO:0000313" key="2">
    <source>
        <dbReference type="EMBL" id="KAK8001221.1"/>
    </source>
</evidence>
<dbReference type="Gene3D" id="3.40.50.720">
    <property type="entry name" value="NAD(P)-binding Rossmann-like Domain"/>
    <property type="match status" value="1"/>
</dbReference>
<evidence type="ECO:0000256" key="1">
    <source>
        <dbReference type="ARBA" id="ARBA00023002"/>
    </source>
</evidence>
<proteinExistence type="predicted"/>
<reference evidence="2 3" key="1">
    <citation type="submission" date="2023-01" db="EMBL/GenBank/DDBJ databases">
        <title>Analysis of 21 Apiospora genomes using comparative genomics revels a genus with tremendous synthesis potential of carbohydrate active enzymes and secondary metabolites.</title>
        <authorList>
            <person name="Sorensen T."/>
        </authorList>
    </citation>
    <scope>NUCLEOTIDE SEQUENCE [LARGE SCALE GENOMIC DNA]</scope>
    <source>
        <strain evidence="2 3">CBS 20057</strain>
    </source>
</reference>
<keyword evidence="3" id="KW-1185">Reference proteome</keyword>
<comment type="caution">
    <text evidence="2">The sequence shown here is derived from an EMBL/GenBank/DDBJ whole genome shotgun (WGS) entry which is preliminary data.</text>
</comment>
<evidence type="ECO:0000313" key="3">
    <source>
        <dbReference type="Proteomes" id="UP001396898"/>
    </source>
</evidence>
<dbReference type="InterPro" id="IPR002347">
    <property type="entry name" value="SDR_fam"/>
</dbReference>
<dbReference type="SUPFAM" id="SSF51735">
    <property type="entry name" value="NAD(P)-binding Rossmann-fold domains"/>
    <property type="match status" value="1"/>
</dbReference>
<sequence>MASSLPTSIVARENDGSVPVGPPTPKILWWSARHPPADPQVSFAGRTVLVTGANAGLGFEAAVKYAKLGASRLLLGVRSKDKGLAAKARIVEQTGIRGDAVSVLLVDLLRFSSVQKFVDEVNQTVDHLDVVLLNAGLASPTYKTSPEGYELAVQVNVLSTALMALLLLPKLRATAAAGRTVHVSFTNSIGHVNAKAAEWQGSTLLRAANDKASWTDQNSYMRVKLLGIVVMKVVAALAPRGLPDIAPGAAGGQIIVNASCPSMCKTEIGRDFGFVAKVMMVPFQAMFARTAEEGSRTLVGATALGPESQGGFWSHDCLYLVNELLEDASFVEETWKDILDDLDQHVPGASKLASI</sequence>
<dbReference type="PANTHER" id="PTHR43157">
    <property type="entry name" value="PHOSPHATIDYLINOSITOL-GLYCAN BIOSYNTHESIS CLASS F PROTEIN-RELATED"/>
    <property type="match status" value="1"/>
</dbReference>
<name>A0ABR1R622_9PEZI</name>